<evidence type="ECO:0000256" key="3">
    <source>
        <dbReference type="ARBA" id="ARBA00022771"/>
    </source>
</evidence>
<feature type="compositionally biased region" description="Low complexity" evidence="5">
    <location>
        <begin position="208"/>
        <end position="217"/>
    </location>
</feature>
<dbReference type="EMBL" id="NEDP02005424">
    <property type="protein sequence ID" value="OWF41106.1"/>
    <property type="molecule type" value="Genomic_DNA"/>
</dbReference>
<feature type="region of interest" description="Disordered" evidence="5">
    <location>
        <begin position="817"/>
        <end position="836"/>
    </location>
</feature>
<feature type="region of interest" description="Disordered" evidence="5">
    <location>
        <begin position="98"/>
        <end position="222"/>
    </location>
</feature>
<feature type="compositionally biased region" description="Basic residues" evidence="5">
    <location>
        <begin position="362"/>
        <end position="372"/>
    </location>
</feature>
<keyword evidence="2" id="KW-0677">Repeat</keyword>
<gene>
    <name evidence="7" type="ORF">KP79_PYT21007</name>
</gene>
<protein>
    <submittedName>
        <fullName evidence="7">Pleckstrin homology domain-containing family M member 3</fullName>
    </submittedName>
</protein>
<comment type="caution">
    <text evidence="7">The sequence shown here is derived from an EMBL/GenBank/DDBJ whole genome shotgun (WGS) entry which is preliminary data.</text>
</comment>
<evidence type="ECO:0000313" key="7">
    <source>
        <dbReference type="EMBL" id="OWF41106.1"/>
    </source>
</evidence>
<name>A0A210PXB3_MIZYE</name>
<dbReference type="AlphaFoldDB" id="A0A210PXB3"/>
<dbReference type="PANTHER" id="PTHR12326:SF12">
    <property type="entry name" value="PLECKSTRIN HOMOLOGY AND RUN DOMAIN CONTAINING M1"/>
    <property type="match status" value="1"/>
</dbReference>
<dbReference type="OrthoDB" id="62364at2759"/>
<feature type="region of interest" description="Disordered" evidence="5">
    <location>
        <begin position="427"/>
        <end position="459"/>
    </location>
</feature>
<dbReference type="Proteomes" id="UP000242188">
    <property type="component" value="Unassembled WGS sequence"/>
</dbReference>
<feature type="compositionally biased region" description="Polar residues" evidence="5">
    <location>
        <begin position="502"/>
        <end position="521"/>
    </location>
</feature>
<sequence length="836" mass="93200">MLHVRIKLREPSPRSCPHQLGPSKGNIIAKMKSSREFLAICCQVYTRRCHSPAEEAWPGHHGNRTMSGLMSLEFKLSYNSRVLNSWSKSPLILAGLLQPDNTPLPVMSTEQKDSSPDEKYYDGAVANGHDVVDIRSVRTRSRGSSSEGDPTGRSSKGHKVKKSQKNFPNSSDDSDNKTIVLSSELTRSDVEKIRNMPRTASSQDTGMSECSSSSHVSCPDPVNYNKSPASYVENEKENMFSLTDDNEIVATQEIETSTSEVLTQKTEMAPKFKIGNSPEMDFSNNDALNARILDDILNASDGESSNIAATDYFQQSGLPDLSMTSLNVENSPASKSSLSSTPDFDRVSVSPKSQKETETTKKSYKVKGKMRRLKPDLSPPQKSAAAPELSSAVAVGIETTGSMSRRGRLSMPDICAVITRTEPRNRLGVIDARSEPDIPGQLNDNEDNDNDSHVGSPYVGNSLGAMSGWSSSFDLEAQDTVQPLRGPSVSETVTIGRPKSESFGSLLQNYTPSSSAMTSPSLDDVLQDLPDIHKASPSKHDIHAEQVEKDNSADDFEIVSAYSYASNEKLDRNMENRLALLGEIACEKGLDAQNYKCGGCSRPVGLIYGNPRLCTFDGMYYCFECHENDEYYIPAFIIHNWDFRKHKVAKRNLSFLQDSEDQAFINIAEVNSKLYEHVKEMEEIQLSRVQLTYLKTYLFTCKQSIAEEFRKSVWPKDYLYDTTEAYSLSDLLQVPSGQLQQSLKKVIKFASKHVYDCRLCSQKGFICELCSSPKVIYPFEVALTVRCHRCKSVFHKSCKTESRQCPKCQRRDSRKSLGHIEPQTPDIHDYAYSPHR</sequence>
<organism evidence="7 8">
    <name type="scientific">Mizuhopecten yessoensis</name>
    <name type="common">Japanese scallop</name>
    <name type="synonym">Patinopecten yessoensis</name>
    <dbReference type="NCBI Taxonomy" id="6573"/>
    <lineage>
        <taxon>Eukaryota</taxon>
        <taxon>Metazoa</taxon>
        <taxon>Spiralia</taxon>
        <taxon>Lophotrochozoa</taxon>
        <taxon>Mollusca</taxon>
        <taxon>Bivalvia</taxon>
        <taxon>Autobranchia</taxon>
        <taxon>Pteriomorphia</taxon>
        <taxon>Pectinida</taxon>
        <taxon>Pectinoidea</taxon>
        <taxon>Pectinidae</taxon>
        <taxon>Mizuhopecten</taxon>
    </lineage>
</organism>
<dbReference type="Pfam" id="PF13901">
    <property type="entry name" value="RH_dom"/>
    <property type="match status" value="1"/>
</dbReference>
<dbReference type="STRING" id="6573.A0A210PXB3"/>
<evidence type="ECO:0000256" key="2">
    <source>
        <dbReference type="ARBA" id="ARBA00022737"/>
    </source>
</evidence>
<keyword evidence="1" id="KW-0479">Metal-binding</keyword>
<feature type="region of interest" description="Disordered" evidence="5">
    <location>
        <begin position="481"/>
        <end position="523"/>
    </location>
</feature>
<keyword evidence="4" id="KW-0862">Zinc</keyword>
<dbReference type="InterPro" id="IPR051366">
    <property type="entry name" value="DEF8"/>
</dbReference>
<feature type="domain" description="Rubicon Homology" evidence="6">
    <location>
        <begin position="612"/>
        <end position="815"/>
    </location>
</feature>
<feature type="compositionally biased region" description="Polar residues" evidence="5">
    <location>
        <begin position="165"/>
        <end position="185"/>
    </location>
</feature>
<feature type="compositionally biased region" description="Low complexity" evidence="5">
    <location>
        <begin position="331"/>
        <end position="340"/>
    </location>
</feature>
<evidence type="ECO:0000256" key="5">
    <source>
        <dbReference type="SAM" id="MobiDB-lite"/>
    </source>
</evidence>
<accession>A0A210PXB3</accession>
<evidence type="ECO:0000259" key="6">
    <source>
        <dbReference type="SMART" id="SM01175"/>
    </source>
</evidence>
<feature type="compositionally biased region" description="Basic and acidic residues" evidence="5">
    <location>
        <begin position="110"/>
        <end position="121"/>
    </location>
</feature>
<keyword evidence="3" id="KW-0863">Zinc-finger</keyword>
<dbReference type="PANTHER" id="PTHR12326">
    <property type="entry name" value="PLECKSTRIN HOMOLOGY DOMAIN CONTAINING PROTEIN"/>
    <property type="match status" value="1"/>
</dbReference>
<dbReference type="CDD" id="cd16448">
    <property type="entry name" value="RING-H2"/>
    <property type="match status" value="1"/>
</dbReference>
<dbReference type="SMART" id="SM01175">
    <property type="entry name" value="DUF4206"/>
    <property type="match status" value="1"/>
</dbReference>
<dbReference type="GO" id="GO:0008270">
    <property type="term" value="F:zinc ion binding"/>
    <property type="evidence" value="ECO:0007669"/>
    <property type="project" value="UniProtKB-KW"/>
</dbReference>
<keyword evidence="8" id="KW-1185">Reference proteome</keyword>
<feature type="region of interest" description="Disordered" evidence="5">
    <location>
        <begin position="323"/>
        <end position="390"/>
    </location>
</feature>
<feature type="compositionally biased region" description="Basic residues" evidence="5">
    <location>
        <begin position="155"/>
        <end position="164"/>
    </location>
</feature>
<evidence type="ECO:0000256" key="4">
    <source>
        <dbReference type="ARBA" id="ARBA00022833"/>
    </source>
</evidence>
<dbReference type="InterPro" id="IPR025258">
    <property type="entry name" value="RH_dom"/>
</dbReference>
<reference evidence="7 8" key="1">
    <citation type="journal article" date="2017" name="Nat. Ecol. Evol.">
        <title>Scallop genome provides insights into evolution of bilaterian karyotype and development.</title>
        <authorList>
            <person name="Wang S."/>
            <person name="Zhang J."/>
            <person name="Jiao W."/>
            <person name="Li J."/>
            <person name="Xun X."/>
            <person name="Sun Y."/>
            <person name="Guo X."/>
            <person name="Huan P."/>
            <person name="Dong B."/>
            <person name="Zhang L."/>
            <person name="Hu X."/>
            <person name="Sun X."/>
            <person name="Wang J."/>
            <person name="Zhao C."/>
            <person name="Wang Y."/>
            <person name="Wang D."/>
            <person name="Huang X."/>
            <person name="Wang R."/>
            <person name="Lv J."/>
            <person name="Li Y."/>
            <person name="Zhang Z."/>
            <person name="Liu B."/>
            <person name="Lu W."/>
            <person name="Hui Y."/>
            <person name="Liang J."/>
            <person name="Zhou Z."/>
            <person name="Hou R."/>
            <person name="Li X."/>
            <person name="Liu Y."/>
            <person name="Li H."/>
            <person name="Ning X."/>
            <person name="Lin Y."/>
            <person name="Zhao L."/>
            <person name="Xing Q."/>
            <person name="Dou J."/>
            <person name="Li Y."/>
            <person name="Mao J."/>
            <person name="Guo H."/>
            <person name="Dou H."/>
            <person name="Li T."/>
            <person name="Mu C."/>
            <person name="Jiang W."/>
            <person name="Fu Q."/>
            <person name="Fu X."/>
            <person name="Miao Y."/>
            <person name="Liu J."/>
            <person name="Yu Q."/>
            <person name="Li R."/>
            <person name="Liao H."/>
            <person name="Li X."/>
            <person name="Kong Y."/>
            <person name="Jiang Z."/>
            <person name="Chourrout D."/>
            <person name="Li R."/>
            <person name="Bao Z."/>
        </authorList>
    </citation>
    <scope>NUCLEOTIDE SEQUENCE [LARGE SCALE GENOMIC DNA]</scope>
    <source>
        <strain evidence="7 8">PY_sf001</strain>
    </source>
</reference>
<evidence type="ECO:0000256" key="1">
    <source>
        <dbReference type="ARBA" id="ARBA00022723"/>
    </source>
</evidence>
<proteinExistence type="predicted"/>
<evidence type="ECO:0000313" key="8">
    <source>
        <dbReference type="Proteomes" id="UP000242188"/>
    </source>
</evidence>